<reference evidence="3" key="1">
    <citation type="journal article" date="2019" name="Int. J. Syst. Evol. Microbiol.">
        <title>The Global Catalogue of Microorganisms (GCM) 10K type strain sequencing project: providing services to taxonomists for standard genome sequencing and annotation.</title>
        <authorList>
            <consortium name="The Broad Institute Genomics Platform"/>
            <consortium name="The Broad Institute Genome Sequencing Center for Infectious Disease"/>
            <person name="Wu L."/>
            <person name="Ma J."/>
        </authorList>
    </citation>
    <scope>NUCLEOTIDE SEQUENCE [LARGE SCALE GENOMIC DNA]</scope>
    <source>
        <strain evidence="3">JCM 13595</strain>
    </source>
</reference>
<feature type="transmembrane region" description="Helical" evidence="1">
    <location>
        <begin position="288"/>
        <end position="309"/>
    </location>
</feature>
<sequence>MTTNRDLRQQMQALWATACCFVVGAVIGTVLLWGTNHPFTGSGPVTLRTALIAAAIASPAFVVSTLFYRRDETSPMPRWQRVISNVSSFAVMLALGGVTGLGVLLAGQVLATGLQGVEFGAIGGGILTGVAAGFGGRLSFQAGVDLSTRDLSALLFAFLVIGTVFAMTTATDTTWWERNFSQLGAEGAWAFNGTLIIAGLLVATIGSYIGRDLHRLLNDEAIGHIAGVVAVWAGAGLALTAVGLLPTDQLPPAHNIAAFAMLLLLVGAAGYTQFILPDPPPVLKTVTTIFIGLVALCVVLTFVFVVLSVTALESIVVGLALLWMTTLIRVLGILAPTQSLPSKRHRLLVLSRR</sequence>
<feature type="transmembrane region" description="Helical" evidence="1">
    <location>
        <begin position="89"/>
        <end position="111"/>
    </location>
</feature>
<accession>A0ABP5GA22</accession>
<name>A0ABP5GA22_9MICC</name>
<keyword evidence="3" id="KW-1185">Reference proteome</keyword>
<dbReference type="Pfam" id="PF06197">
    <property type="entry name" value="DUF998"/>
    <property type="match status" value="1"/>
</dbReference>
<feature type="transmembrane region" description="Helical" evidence="1">
    <location>
        <begin position="45"/>
        <end position="68"/>
    </location>
</feature>
<keyword evidence="1" id="KW-0812">Transmembrane</keyword>
<dbReference type="EMBL" id="BAAAMN010000048">
    <property type="protein sequence ID" value="GAA2041797.1"/>
    <property type="molecule type" value="Genomic_DNA"/>
</dbReference>
<feature type="transmembrane region" description="Helical" evidence="1">
    <location>
        <begin position="221"/>
        <end position="244"/>
    </location>
</feature>
<dbReference type="InterPro" id="IPR009339">
    <property type="entry name" value="DUF998"/>
</dbReference>
<dbReference type="PROSITE" id="PS51257">
    <property type="entry name" value="PROKAR_LIPOPROTEIN"/>
    <property type="match status" value="1"/>
</dbReference>
<keyword evidence="1" id="KW-1133">Transmembrane helix</keyword>
<organism evidence="2 3">
    <name type="scientific">Yaniella flava</name>
    <dbReference type="NCBI Taxonomy" id="287930"/>
    <lineage>
        <taxon>Bacteria</taxon>
        <taxon>Bacillati</taxon>
        <taxon>Actinomycetota</taxon>
        <taxon>Actinomycetes</taxon>
        <taxon>Micrococcales</taxon>
        <taxon>Micrococcaceae</taxon>
        <taxon>Yaniella</taxon>
    </lineage>
</organism>
<evidence type="ECO:0000256" key="1">
    <source>
        <dbReference type="SAM" id="Phobius"/>
    </source>
</evidence>
<feature type="transmembrane region" description="Helical" evidence="1">
    <location>
        <begin position="151"/>
        <end position="169"/>
    </location>
</feature>
<comment type="caution">
    <text evidence="2">The sequence shown here is derived from an EMBL/GenBank/DDBJ whole genome shotgun (WGS) entry which is preliminary data.</text>
</comment>
<feature type="transmembrane region" description="Helical" evidence="1">
    <location>
        <begin position="189"/>
        <end position="209"/>
    </location>
</feature>
<evidence type="ECO:0000313" key="3">
    <source>
        <dbReference type="Proteomes" id="UP001501461"/>
    </source>
</evidence>
<dbReference type="RefSeq" id="WP_343958770.1">
    <property type="nucleotide sequence ID" value="NZ_BAAAMN010000048.1"/>
</dbReference>
<proteinExistence type="predicted"/>
<feature type="transmembrane region" description="Helical" evidence="1">
    <location>
        <begin position="117"/>
        <end position="139"/>
    </location>
</feature>
<dbReference type="Proteomes" id="UP001501461">
    <property type="component" value="Unassembled WGS sequence"/>
</dbReference>
<feature type="transmembrane region" description="Helical" evidence="1">
    <location>
        <begin position="12"/>
        <end position="33"/>
    </location>
</feature>
<evidence type="ECO:0000313" key="2">
    <source>
        <dbReference type="EMBL" id="GAA2041797.1"/>
    </source>
</evidence>
<gene>
    <name evidence="2" type="ORF">GCM10009720_22940</name>
</gene>
<keyword evidence="1" id="KW-0472">Membrane</keyword>
<protein>
    <submittedName>
        <fullName evidence="2">DUF998 domain-containing protein</fullName>
    </submittedName>
</protein>
<feature type="transmembrane region" description="Helical" evidence="1">
    <location>
        <begin position="256"/>
        <end position="276"/>
    </location>
</feature>
<feature type="transmembrane region" description="Helical" evidence="1">
    <location>
        <begin position="315"/>
        <end position="336"/>
    </location>
</feature>